<proteinExistence type="inferred from homology"/>
<dbReference type="InterPro" id="IPR003142">
    <property type="entry name" value="BPL_C"/>
</dbReference>
<feature type="domain" description="BPL/LPL catalytic" evidence="5">
    <location>
        <begin position="62"/>
        <end position="286"/>
    </location>
</feature>
<comment type="caution">
    <text evidence="6">The sequence shown here is derived from an EMBL/GenBank/DDBJ whole genome shotgun (WGS) entry which is preliminary data.</text>
</comment>
<evidence type="ECO:0000256" key="2">
    <source>
        <dbReference type="ARBA" id="ARBA00022741"/>
    </source>
</evidence>
<dbReference type="SUPFAM" id="SSF46785">
    <property type="entry name" value="Winged helix' DNA-binding domain"/>
    <property type="match status" value="1"/>
</dbReference>
<dbReference type="HAMAP" id="MF_00978">
    <property type="entry name" value="Bifunct_BirA"/>
    <property type="match status" value="1"/>
</dbReference>
<keyword evidence="3" id="KW-0067">ATP-binding</keyword>
<dbReference type="GO" id="GO:0005524">
    <property type="term" value="F:ATP binding"/>
    <property type="evidence" value="ECO:0007669"/>
    <property type="project" value="UniProtKB-KW"/>
</dbReference>
<feature type="region of interest" description="Disordered" evidence="4">
    <location>
        <begin position="194"/>
        <end position="216"/>
    </location>
</feature>
<evidence type="ECO:0000259" key="5">
    <source>
        <dbReference type="PROSITE" id="PS51733"/>
    </source>
</evidence>
<dbReference type="InterPro" id="IPR036390">
    <property type="entry name" value="WH_DNA-bd_sf"/>
</dbReference>
<dbReference type="Proteomes" id="UP000011513">
    <property type="component" value="Unassembled WGS sequence"/>
</dbReference>
<dbReference type="Gene3D" id="2.30.30.100">
    <property type="match status" value="1"/>
</dbReference>
<reference evidence="6 7" key="1">
    <citation type="journal article" date="2014" name="PLoS Genet.">
        <title>Phylogenetically driven sequencing of extremely halophilic archaea reveals strategies for static and dynamic osmo-response.</title>
        <authorList>
            <person name="Becker E.A."/>
            <person name="Seitzer P.M."/>
            <person name="Tritt A."/>
            <person name="Larsen D."/>
            <person name="Krusor M."/>
            <person name="Yao A.I."/>
            <person name="Wu D."/>
            <person name="Madern D."/>
            <person name="Eisen J.A."/>
            <person name="Darling A.E."/>
            <person name="Facciotti M.T."/>
        </authorList>
    </citation>
    <scope>NUCLEOTIDE SEQUENCE [LARGE SCALE GENOMIC DNA]</scope>
    <source>
        <strain evidence="6 7">JCM 14848</strain>
    </source>
</reference>
<dbReference type="FunCoup" id="M0DLS7">
    <property type="interactions" value="8"/>
</dbReference>
<dbReference type="InParanoid" id="M0DLS7"/>
<dbReference type="GO" id="GO:0004077">
    <property type="term" value="F:biotin--[biotin carboxyl-carrier protein] ligase activity"/>
    <property type="evidence" value="ECO:0007669"/>
    <property type="project" value="InterPro"/>
</dbReference>
<dbReference type="PANTHER" id="PTHR12835:SF5">
    <property type="entry name" value="BIOTIN--PROTEIN LIGASE"/>
    <property type="match status" value="1"/>
</dbReference>
<keyword evidence="7" id="KW-1185">Reference proteome</keyword>
<gene>
    <name evidence="6" type="ORF">C474_00440</name>
</gene>
<evidence type="ECO:0000313" key="7">
    <source>
        <dbReference type="Proteomes" id="UP000011513"/>
    </source>
</evidence>
<dbReference type="Gene3D" id="3.30.930.10">
    <property type="entry name" value="Bira Bifunctional Protein, Domain 2"/>
    <property type="match status" value="1"/>
</dbReference>
<dbReference type="Pfam" id="PF02237">
    <property type="entry name" value="BPL_C"/>
    <property type="match status" value="1"/>
</dbReference>
<dbReference type="PATRIC" id="fig|1227487.5.peg.94"/>
<dbReference type="InterPro" id="IPR008988">
    <property type="entry name" value="Transcriptional_repressor_C"/>
</dbReference>
<dbReference type="Pfam" id="PF03099">
    <property type="entry name" value="BPL_LplA_LipB"/>
    <property type="match status" value="1"/>
</dbReference>
<dbReference type="SUPFAM" id="SSF50037">
    <property type="entry name" value="C-terminal domain of transcriptional repressors"/>
    <property type="match status" value="1"/>
</dbReference>
<dbReference type="CDD" id="cd00090">
    <property type="entry name" value="HTH_ARSR"/>
    <property type="match status" value="1"/>
</dbReference>
<dbReference type="InterPro" id="IPR036388">
    <property type="entry name" value="WH-like_DNA-bd_sf"/>
</dbReference>
<name>M0DLS7_HALPD</name>
<evidence type="ECO:0000256" key="3">
    <source>
        <dbReference type="ARBA" id="ARBA00022840"/>
    </source>
</evidence>
<organism evidence="6 7">
    <name type="scientific">Halogeometricum pallidum JCM 14848</name>
    <dbReference type="NCBI Taxonomy" id="1227487"/>
    <lineage>
        <taxon>Archaea</taxon>
        <taxon>Methanobacteriati</taxon>
        <taxon>Methanobacteriota</taxon>
        <taxon>Stenosarchaea group</taxon>
        <taxon>Halobacteria</taxon>
        <taxon>Halobacteriales</taxon>
        <taxon>Haloferacaceae</taxon>
        <taxon>Halogeometricum</taxon>
    </lineage>
</organism>
<dbReference type="InterPro" id="IPR045864">
    <property type="entry name" value="aa-tRNA-synth_II/BPL/LPL"/>
</dbReference>
<dbReference type="NCBIfam" id="TIGR00121">
    <property type="entry name" value="birA_ligase"/>
    <property type="match status" value="1"/>
</dbReference>
<dbReference type="OrthoDB" id="46252at2157"/>
<dbReference type="SUPFAM" id="SSF55681">
    <property type="entry name" value="Class II aaRS and biotin synthetases"/>
    <property type="match status" value="1"/>
</dbReference>
<dbReference type="InterPro" id="IPR004408">
    <property type="entry name" value="Biotin_CoA_COase_ligase"/>
</dbReference>
<dbReference type="InterPro" id="IPR030855">
    <property type="entry name" value="Bifunct_BirA"/>
</dbReference>
<dbReference type="GO" id="GO:0005737">
    <property type="term" value="C:cytoplasm"/>
    <property type="evidence" value="ECO:0007669"/>
    <property type="project" value="TreeGrafter"/>
</dbReference>
<feature type="compositionally biased region" description="Basic and acidic residues" evidence="4">
    <location>
        <begin position="201"/>
        <end position="216"/>
    </location>
</feature>
<protein>
    <submittedName>
        <fullName evidence="6">Biotin--acetyl-CoA-carboxylase ligase</fullName>
    </submittedName>
</protein>
<dbReference type="RefSeq" id="WP_008382864.1">
    <property type="nucleotide sequence ID" value="NZ_AOIV01000002.1"/>
</dbReference>
<evidence type="ECO:0000256" key="1">
    <source>
        <dbReference type="ARBA" id="ARBA00022598"/>
    </source>
</evidence>
<dbReference type="eggNOG" id="arCOG01940">
    <property type="taxonomic scope" value="Archaea"/>
</dbReference>
<sequence>MNETRRTLLDALAEGPTTGPALADRLGVSRAAVWKQVEALREEGFGVESGEDGYRITDVPEYGAAAIEFGLGAPYEVEYHDRLGSSNDRGRELAADGASDVVVVAGEQTGSRGRLRREWTAPAGGVWASVVLRPEVPPAHAPLYTLAAAVAVTRAAREAGVDASIKWPNDVLVNEVNEGTSADADGVLVSETNENTSADADGERVEESTAKPDRGGRKLAGVLTEMEGEADRVSWVVVGIGVNVNVDAADLPPGATTVREAVGDVDGRTFCQRVLETFAELTDDPDSILPAWREHAATLGQYVRVETPGGVVEGEAVDVRTPGALVVRTDEGERVVHAGDCEHLRPARSR</sequence>
<dbReference type="GO" id="GO:0006355">
    <property type="term" value="P:regulation of DNA-templated transcription"/>
    <property type="evidence" value="ECO:0007669"/>
    <property type="project" value="InterPro"/>
</dbReference>
<evidence type="ECO:0000313" key="6">
    <source>
        <dbReference type="EMBL" id="ELZ35094.1"/>
    </source>
</evidence>
<dbReference type="InterPro" id="IPR004143">
    <property type="entry name" value="BPL_LPL_catalytic"/>
</dbReference>
<accession>M0DLS7</accession>
<dbReference type="PANTHER" id="PTHR12835">
    <property type="entry name" value="BIOTIN PROTEIN LIGASE"/>
    <property type="match status" value="1"/>
</dbReference>
<keyword evidence="2" id="KW-0547">Nucleotide-binding</keyword>
<keyword evidence="1 6" id="KW-0436">Ligase</keyword>
<dbReference type="Pfam" id="PF08279">
    <property type="entry name" value="HTH_11"/>
    <property type="match status" value="1"/>
</dbReference>
<dbReference type="InterPro" id="IPR013196">
    <property type="entry name" value="HTH_11"/>
</dbReference>
<dbReference type="AlphaFoldDB" id="M0DLS7"/>
<dbReference type="PROSITE" id="PS51733">
    <property type="entry name" value="BPL_LPL_CATALYTIC"/>
    <property type="match status" value="1"/>
</dbReference>
<dbReference type="InterPro" id="IPR011991">
    <property type="entry name" value="ArsR-like_HTH"/>
</dbReference>
<dbReference type="EMBL" id="AOIV01000002">
    <property type="protein sequence ID" value="ELZ35094.1"/>
    <property type="molecule type" value="Genomic_DNA"/>
</dbReference>
<evidence type="ECO:0000256" key="4">
    <source>
        <dbReference type="SAM" id="MobiDB-lite"/>
    </source>
</evidence>
<dbReference type="Gene3D" id="1.10.10.10">
    <property type="entry name" value="Winged helix-like DNA-binding domain superfamily/Winged helix DNA-binding domain"/>
    <property type="match status" value="1"/>
</dbReference>